<evidence type="ECO:0000256" key="2">
    <source>
        <dbReference type="ARBA" id="ARBA00023125"/>
    </source>
</evidence>
<evidence type="ECO:0000256" key="3">
    <source>
        <dbReference type="ARBA" id="ARBA00023163"/>
    </source>
</evidence>
<proteinExistence type="predicted"/>
<dbReference type="SUPFAM" id="SSF46785">
    <property type="entry name" value="Winged helix' DNA-binding domain"/>
    <property type="match status" value="1"/>
</dbReference>
<dbReference type="InterPro" id="IPR011711">
    <property type="entry name" value="GntR_C"/>
</dbReference>
<dbReference type="EMBL" id="JBEPMB010000021">
    <property type="protein sequence ID" value="MET3616360.1"/>
    <property type="molecule type" value="Genomic_DNA"/>
</dbReference>
<dbReference type="InterPro" id="IPR036388">
    <property type="entry name" value="WH-like_DNA-bd_sf"/>
</dbReference>
<accession>A0ABV2J6G6</accession>
<comment type="caution">
    <text evidence="5">The sequence shown here is derived from an EMBL/GenBank/DDBJ whole genome shotgun (WGS) entry which is preliminary data.</text>
</comment>
<dbReference type="PROSITE" id="PS50949">
    <property type="entry name" value="HTH_GNTR"/>
    <property type="match status" value="1"/>
</dbReference>
<organism evidence="5 6">
    <name type="scientific">Rhizobium aquaticum</name>
    <dbReference type="NCBI Taxonomy" id="1549636"/>
    <lineage>
        <taxon>Bacteria</taxon>
        <taxon>Pseudomonadati</taxon>
        <taxon>Pseudomonadota</taxon>
        <taxon>Alphaproteobacteria</taxon>
        <taxon>Hyphomicrobiales</taxon>
        <taxon>Rhizobiaceae</taxon>
        <taxon>Rhizobium/Agrobacterium group</taxon>
        <taxon>Rhizobium</taxon>
    </lineage>
</organism>
<dbReference type="CDD" id="cd07377">
    <property type="entry name" value="WHTH_GntR"/>
    <property type="match status" value="1"/>
</dbReference>
<dbReference type="PRINTS" id="PR00035">
    <property type="entry name" value="HTHGNTR"/>
</dbReference>
<dbReference type="PANTHER" id="PTHR43537:SF44">
    <property type="entry name" value="GNTR FAMILY REGULATORY PROTEIN"/>
    <property type="match status" value="1"/>
</dbReference>
<evidence type="ECO:0000259" key="4">
    <source>
        <dbReference type="PROSITE" id="PS50949"/>
    </source>
</evidence>
<sequence length="251" mass="27577">MIHDDKVARGPSLADSVAAKIRGEITSGAYSRGDKLPTERDLSQKYGVSRPIVREAIGTLKRDGLITTRQGLGAFVVETKEMAFRLASVDLSDALDIQNVIELLMAVESAATALAAERRSPQQLSAIEKQLHSIQRAFDRNEAGIEEDMAFHREIVDASGNPHFREMSDFLETHVRRFIRRARASSLRNALLSQVQDEHVAIFKAIANGSPQEARSAAEAHLRGAADRLSLHIVRNANVGDGQDDMPQDNC</sequence>
<dbReference type="InterPro" id="IPR008920">
    <property type="entry name" value="TF_FadR/GntR_C"/>
</dbReference>
<dbReference type="InterPro" id="IPR036390">
    <property type="entry name" value="WH_DNA-bd_sf"/>
</dbReference>
<dbReference type="Pfam" id="PF07729">
    <property type="entry name" value="FCD"/>
    <property type="match status" value="1"/>
</dbReference>
<dbReference type="SUPFAM" id="SSF48008">
    <property type="entry name" value="GntR ligand-binding domain-like"/>
    <property type="match status" value="1"/>
</dbReference>
<gene>
    <name evidence="5" type="ORF">ABID16_004709</name>
</gene>
<dbReference type="PANTHER" id="PTHR43537">
    <property type="entry name" value="TRANSCRIPTIONAL REGULATOR, GNTR FAMILY"/>
    <property type="match status" value="1"/>
</dbReference>
<dbReference type="Proteomes" id="UP001549047">
    <property type="component" value="Unassembled WGS sequence"/>
</dbReference>
<reference evidence="5 6" key="1">
    <citation type="submission" date="2024-06" db="EMBL/GenBank/DDBJ databases">
        <title>Genomic Encyclopedia of Type Strains, Phase IV (KMG-IV): sequencing the most valuable type-strain genomes for metagenomic binning, comparative biology and taxonomic classification.</title>
        <authorList>
            <person name="Goeker M."/>
        </authorList>
    </citation>
    <scope>NUCLEOTIDE SEQUENCE [LARGE SCALE GENOMIC DNA]</scope>
    <source>
        <strain evidence="5 6">DSM 29780</strain>
    </source>
</reference>
<evidence type="ECO:0000313" key="6">
    <source>
        <dbReference type="Proteomes" id="UP001549047"/>
    </source>
</evidence>
<dbReference type="Pfam" id="PF00392">
    <property type="entry name" value="GntR"/>
    <property type="match status" value="1"/>
</dbReference>
<evidence type="ECO:0000256" key="1">
    <source>
        <dbReference type="ARBA" id="ARBA00023015"/>
    </source>
</evidence>
<evidence type="ECO:0000313" key="5">
    <source>
        <dbReference type="EMBL" id="MET3616360.1"/>
    </source>
</evidence>
<keyword evidence="6" id="KW-1185">Reference proteome</keyword>
<keyword evidence="3" id="KW-0804">Transcription</keyword>
<dbReference type="Gene3D" id="1.10.10.10">
    <property type="entry name" value="Winged helix-like DNA-binding domain superfamily/Winged helix DNA-binding domain"/>
    <property type="match status" value="1"/>
</dbReference>
<keyword evidence="5" id="KW-0670">Pyruvate</keyword>
<name>A0ABV2J6G6_9HYPH</name>
<dbReference type="SMART" id="SM00895">
    <property type="entry name" value="FCD"/>
    <property type="match status" value="1"/>
</dbReference>
<dbReference type="InterPro" id="IPR000524">
    <property type="entry name" value="Tscrpt_reg_HTH_GntR"/>
</dbReference>
<dbReference type="SMART" id="SM00345">
    <property type="entry name" value="HTH_GNTR"/>
    <property type="match status" value="1"/>
</dbReference>
<protein>
    <submittedName>
        <fullName evidence="5">GntR family transcriptional repressor for pyruvate dehydrogenase complex</fullName>
    </submittedName>
</protein>
<dbReference type="Gene3D" id="1.20.120.530">
    <property type="entry name" value="GntR ligand-binding domain-like"/>
    <property type="match status" value="1"/>
</dbReference>
<keyword evidence="2" id="KW-0238">DNA-binding</keyword>
<feature type="domain" description="HTH gntR-type" evidence="4">
    <location>
        <begin position="11"/>
        <end position="79"/>
    </location>
</feature>
<keyword evidence="1" id="KW-0805">Transcription regulation</keyword>
<dbReference type="RefSeq" id="WP_354558810.1">
    <property type="nucleotide sequence ID" value="NZ_JBEPMB010000021.1"/>
</dbReference>